<sequence>MEKCQHEKRSWWKDTLPEHLIFVDRKDLDSKAVVEPELTKTPLSETQIVRNMKNTQVVEGSMENEKYISQENNMAVPNGTCATKENTPPLSSSPTVKSPSGWVTANKKKKSTTLKGNASAG</sequence>
<gene>
    <name evidence="2" type="ORF">KI387_031603</name>
</gene>
<dbReference type="AlphaFoldDB" id="A0AA38F328"/>
<feature type="non-terminal residue" evidence="2">
    <location>
        <position position="121"/>
    </location>
</feature>
<protein>
    <submittedName>
        <fullName evidence="2">Uncharacterized protein</fullName>
    </submittedName>
</protein>
<evidence type="ECO:0000256" key="1">
    <source>
        <dbReference type="SAM" id="MobiDB-lite"/>
    </source>
</evidence>
<proteinExistence type="predicted"/>
<accession>A0AA38F328</accession>
<dbReference type="EMBL" id="JAHRHJ020003813">
    <property type="protein sequence ID" value="KAH9287486.1"/>
    <property type="molecule type" value="Genomic_DNA"/>
</dbReference>
<reference evidence="2 3" key="1">
    <citation type="journal article" date="2021" name="Nat. Plants">
        <title>The Taxus genome provides insights into paclitaxel biosynthesis.</title>
        <authorList>
            <person name="Xiong X."/>
            <person name="Gou J."/>
            <person name="Liao Q."/>
            <person name="Li Y."/>
            <person name="Zhou Q."/>
            <person name="Bi G."/>
            <person name="Li C."/>
            <person name="Du R."/>
            <person name="Wang X."/>
            <person name="Sun T."/>
            <person name="Guo L."/>
            <person name="Liang H."/>
            <person name="Lu P."/>
            <person name="Wu Y."/>
            <person name="Zhang Z."/>
            <person name="Ro D.K."/>
            <person name="Shang Y."/>
            <person name="Huang S."/>
            <person name="Yan J."/>
        </authorList>
    </citation>
    <scope>NUCLEOTIDE SEQUENCE [LARGE SCALE GENOMIC DNA]</scope>
    <source>
        <strain evidence="2">Ta-2019</strain>
    </source>
</reference>
<evidence type="ECO:0000313" key="2">
    <source>
        <dbReference type="EMBL" id="KAH9287486.1"/>
    </source>
</evidence>
<feature type="compositionally biased region" description="Polar residues" evidence="1">
    <location>
        <begin position="76"/>
        <end position="103"/>
    </location>
</feature>
<name>A0AA38F328_TAXCH</name>
<feature type="region of interest" description="Disordered" evidence="1">
    <location>
        <begin position="76"/>
        <end position="121"/>
    </location>
</feature>
<keyword evidence="3" id="KW-1185">Reference proteome</keyword>
<dbReference type="Proteomes" id="UP000824469">
    <property type="component" value="Unassembled WGS sequence"/>
</dbReference>
<comment type="caution">
    <text evidence="2">The sequence shown here is derived from an EMBL/GenBank/DDBJ whole genome shotgun (WGS) entry which is preliminary data.</text>
</comment>
<evidence type="ECO:0000313" key="3">
    <source>
        <dbReference type="Proteomes" id="UP000824469"/>
    </source>
</evidence>
<organism evidence="2 3">
    <name type="scientific">Taxus chinensis</name>
    <name type="common">Chinese yew</name>
    <name type="synonym">Taxus wallichiana var. chinensis</name>
    <dbReference type="NCBI Taxonomy" id="29808"/>
    <lineage>
        <taxon>Eukaryota</taxon>
        <taxon>Viridiplantae</taxon>
        <taxon>Streptophyta</taxon>
        <taxon>Embryophyta</taxon>
        <taxon>Tracheophyta</taxon>
        <taxon>Spermatophyta</taxon>
        <taxon>Pinopsida</taxon>
        <taxon>Pinidae</taxon>
        <taxon>Conifers II</taxon>
        <taxon>Cupressales</taxon>
        <taxon>Taxaceae</taxon>
        <taxon>Taxus</taxon>
    </lineage>
</organism>